<evidence type="ECO:0000256" key="5">
    <source>
        <dbReference type="ARBA" id="ARBA00023136"/>
    </source>
</evidence>
<comment type="similarity">
    <text evidence="8">Belongs to the ATPase delta chain family.</text>
</comment>
<dbReference type="NCBIfam" id="TIGR01145">
    <property type="entry name" value="ATP_synt_delta"/>
    <property type="match status" value="1"/>
</dbReference>
<evidence type="ECO:0000256" key="6">
    <source>
        <dbReference type="ARBA" id="ARBA00023196"/>
    </source>
</evidence>
<dbReference type="OrthoDB" id="9802471at2"/>
<reference evidence="10" key="1">
    <citation type="submission" date="2016-11" db="EMBL/GenBank/DDBJ databases">
        <authorList>
            <person name="Varghese N."/>
            <person name="Submissions S."/>
        </authorList>
    </citation>
    <scope>NUCLEOTIDE SEQUENCE [LARGE SCALE GENOMIC DNA]</scope>
    <source>
        <strain evidence="10">DSM 15212 / CIP 107654 / DViRD3</strain>
    </source>
</reference>
<evidence type="ECO:0000256" key="1">
    <source>
        <dbReference type="ARBA" id="ARBA00004370"/>
    </source>
</evidence>
<comment type="function">
    <text evidence="8">This protein is part of the stalk that links CF(0) to CF(1). It either transmits conformational changes from CF(0) to CF(1) or is implicated in proton conduction.</text>
</comment>
<dbReference type="PRINTS" id="PR00125">
    <property type="entry name" value="ATPASEDELTA"/>
</dbReference>
<dbReference type="PANTHER" id="PTHR11910">
    <property type="entry name" value="ATP SYNTHASE DELTA CHAIN"/>
    <property type="match status" value="1"/>
</dbReference>
<keyword evidence="7 8" id="KW-0066">ATP synthesis</keyword>
<dbReference type="EMBL" id="FRAG01000005">
    <property type="protein sequence ID" value="SHJ65677.1"/>
    <property type="molecule type" value="Genomic_DNA"/>
</dbReference>
<dbReference type="SUPFAM" id="SSF47928">
    <property type="entry name" value="N-terminal domain of the delta subunit of the F1F0-ATP synthase"/>
    <property type="match status" value="1"/>
</dbReference>
<gene>
    <name evidence="8" type="primary">atpH</name>
    <name evidence="9" type="ORF">SAMN02745912_00629</name>
</gene>
<accession>A0A1M6L3A7</accession>
<keyword evidence="8" id="KW-1003">Cell membrane</keyword>
<evidence type="ECO:0000256" key="3">
    <source>
        <dbReference type="ARBA" id="ARBA00022781"/>
    </source>
</evidence>
<dbReference type="InterPro" id="IPR026015">
    <property type="entry name" value="ATP_synth_OSCP/delta_N_sf"/>
</dbReference>
<dbReference type="STRING" id="1121301.SAMN02745912_00629"/>
<dbReference type="GO" id="GO:0045259">
    <property type="term" value="C:proton-transporting ATP synthase complex"/>
    <property type="evidence" value="ECO:0007669"/>
    <property type="project" value="UniProtKB-KW"/>
</dbReference>
<comment type="subcellular location">
    <subcellularLocation>
        <location evidence="8">Cell membrane</location>
        <topology evidence="8">Peripheral membrane protein</topology>
    </subcellularLocation>
    <subcellularLocation>
        <location evidence="1">Membrane</location>
    </subcellularLocation>
</comment>
<organism evidence="9 10">
    <name type="scientific">Paramaledivibacter caminithermalis (strain DSM 15212 / CIP 107654 / DViRD3)</name>
    <name type="common">Clostridium caminithermale</name>
    <dbReference type="NCBI Taxonomy" id="1121301"/>
    <lineage>
        <taxon>Bacteria</taxon>
        <taxon>Bacillati</taxon>
        <taxon>Bacillota</taxon>
        <taxon>Clostridia</taxon>
        <taxon>Peptostreptococcales</taxon>
        <taxon>Caminicellaceae</taxon>
        <taxon>Paramaledivibacter</taxon>
    </lineage>
</organism>
<sequence length="180" mass="20480">MAKLVSKTYSEALFEVALEENKVDLFLDEINFVNKTFKIHPELFEFFKTPLVKANEKKDVIKEIFGDKLSKEMNNFLKIIIDKRRGYAIKQIELEYEKLVNEHKGIVNAVAITAIPLKDKDKLILQNKLSTLTGKTVKLSNEIDNDVIGGILVKIGDKVIDGTIKSRLEKMTESLSQIIV</sequence>
<dbReference type="Pfam" id="PF00213">
    <property type="entry name" value="OSCP"/>
    <property type="match status" value="1"/>
</dbReference>
<keyword evidence="2 8" id="KW-0813">Transport</keyword>
<evidence type="ECO:0000256" key="4">
    <source>
        <dbReference type="ARBA" id="ARBA00023065"/>
    </source>
</evidence>
<dbReference type="InterPro" id="IPR020781">
    <property type="entry name" value="ATPase_OSCP/d_CS"/>
</dbReference>
<dbReference type="RefSeq" id="WP_073146921.1">
    <property type="nucleotide sequence ID" value="NZ_FRAG01000005.1"/>
</dbReference>
<evidence type="ECO:0000256" key="7">
    <source>
        <dbReference type="ARBA" id="ARBA00023310"/>
    </source>
</evidence>
<dbReference type="GO" id="GO:0005886">
    <property type="term" value="C:plasma membrane"/>
    <property type="evidence" value="ECO:0007669"/>
    <property type="project" value="UniProtKB-SubCell"/>
</dbReference>
<dbReference type="GO" id="GO:0046933">
    <property type="term" value="F:proton-transporting ATP synthase activity, rotational mechanism"/>
    <property type="evidence" value="ECO:0007669"/>
    <property type="project" value="UniProtKB-UniRule"/>
</dbReference>
<evidence type="ECO:0000256" key="2">
    <source>
        <dbReference type="ARBA" id="ARBA00022448"/>
    </source>
</evidence>
<keyword evidence="3 8" id="KW-0375">Hydrogen ion transport</keyword>
<keyword evidence="10" id="KW-1185">Reference proteome</keyword>
<evidence type="ECO:0000313" key="10">
    <source>
        <dbReference type="Proteomes" id="UP000184465"/>
    </source>
</evidence>
<dbReference type="HAMAP" id="MF_01416">
    <property type="entry name" value="ATP_synth_delta_bact"/>
    <property type="match status" value="1"/>
</dbReference>
<dbReference type="NCBIfam" id="NF004403">
    <property type="entry name" value="PRK05758.2-4"/>
    <property type="match status" value="1"/>
</dbReference>
<dbReference type="InterPro" id="IPR000711">
    <property type="entry name" value="ATPase_OSCP/dsu"/>
</dbReference>
<evidence type="ECO:0000313" key="9">
    <source>
        <dbReference type="EMBL" id="SHJ65677.1"/>
    </source>
</evidence>
<proteinExistence type="inferred from homology"/>
<evidence type="ECO:0000256" key="8">
    <source>
        <dbReference type="HAMAP-Rule" id="MF_01416"/>
    </source>
</evidence>
<keyword evidence="5 8" id="KW-0472">Membrane</keyword>
<dbReference type="Gene3D" id="1.10.520.20">
    <property type="entry name" value="N-terminal domain of the delta subunit of the F1F0-ATP synthase"/>
    <property type="match status" value="1"/>
</dbReference>
<dbReference type="Proteomes" id="UP000184465">
    <property type="component" value="Unassembled WGS sequence"/>
</dbReference>
<name>A0A1M6L3A7_PARC5</name>
<comment type="function">
    <text evidence="8">F(1)F(0) ATP synthase produces ATP from ADP in the presence of a proton or sodium gradient. F-type ATPases consist of two structural domains, F(1) containing the extramembraneous catalytic core and F(0) containing the membrane proton channel, linked together by a central stalk and a peripheral stalk. During catalysis, ATP synthesis in the catalytic domain of F(1) is coupled via a rotary mechanism of the central stalk subunits to proton translocation.</text>
</comment>
<protein>
    <recommendedName>
        <fullName evidence="8">ATP synthase subunit delta</fullName>
    </recommendedName>
    <alternativeName>
        <fullName evidence="8">ATP synthase F(1) sector subunit delta</fullName>
    </alternativeName>
    <alternativeName>
        <fullName evidence="8">F-type ATPase subunit delta</fullName>
        <shortName evidence="8">F-ATPase subunit delta</shortName>
    </alternativeName>
</protein>
<dbReference type="PROSITE" id="PS00389">
    <property type="entry name" value="ATPASE_DELTA"/>
    <property type="match status" value="1"/>
</dbReference>
<dbReference type="AlphaFoldDB" id="A0A1M6L3A7"/>
<keyword evidence="6 8" id="KW-0139">CF(1)</keyword>
<keyword evidence="4 8" id="KW-0406">Ion transport</keyword>